<feature type="compositionally biased region" description="Polar residues" evidence="9">
    <location>
        <begin position="972"/>
        <end position="993"/>
    </location>
</feature>
<dbReference type="InterPro" id="IPR022728">
    <property type="entry name" value="Period_circadian-like_C"/>
</dbReference>
<keyword evidence="4" id="KW-0677">Repeat</keyword>
<dbReference type="InterPro" id="IPR035965">
    <property type="entry name" value="PAS-like_dom_sf"/>
</dbReference>
<evidence type="ECO:0000256" key="6">
    <source>
        <dbReference type="ARBA" id="ARBA00023108"/>
    </source>
</evidence>
<dbReference type="PANTHER" id="PTHR11269:SF13">
    <property type="entry name" value="PERIOD CIRCADIAN PROTEIN HOMOLOG 3"/>
    <property type="match status" value="1"/>
</dbReference>
<dbReference type="FunFam" id="3.30.450.20:FF:000013">
    <property type="entry name" value="Period circadian protein homolog 2"/>
    <property type="match status" value="1"/>
</dbReference>
<organism evidence="11 12">
    <name type="scientific">Salvator merianae</name>
    <name type="common">Argentine black and white tegu</name>
    <name type="synonym">Tupinambis merianae</name>
    <dbReference type="NCBI Taxonomy" id="96440"/>
    <lineage>
        <taxon>Eukaryota</taxon>
        <taxon>Metazoa</taxon>
        <taxon>Chordata</taxon>
        <taxon>Craniata</taxon>
        <taxon>Vertebrata</taxon>
        <taxon>Euteleostomi</taxon>
        <taxon>Lepidosauria</taxon>
        <taxon>Squamata</taxon>
        <taxon>Bifurcata</taxon>
        <taxon>Unidentata</taxon>
        <taxon>Episquamata</taxon>
        <taxon>Laterata</taxon>
        <taxon>Teiioidea</taxon>
        <taxon>Teiidae</taxon>
        <taxon>Salvator</taxon>
    </lineage>
</organism>
<keyword evidence="6" id="KW-0090">Biological rhythms</keyword>
<evidence type="ECO:0000259" key="10">
    <source>
        <dbReference type="PROSITE" id="PS50112"/>
    </source>
</evidence>
<comment type="subcellular location">
    <subcellularLocation>
        <location evidence="2">Cytoplasm</location>
    </subcellularLocation>
    <subcellularLocation>
        <location evidence="1">Nucleus</location>
    </subcellularLocation>
</comment>
<evidence type="ECO:0000256" key="4">
    <source>
        <dbReference type="ARBA" id="ARBA00022737"/>
    </source>
</evidence>
<evidence type="ECO:0000256" key="1">
    <source>
        <dbReference type="ARBA" id="ARBA00004123"/>
    </source>
</evidence>
<keyword evidence="12" id="KW-1185">Reference proteome</keyword>
<feature type="compositionally biased region" description="Basic and acidic residues" evidence="9">
    <location>
        <begin position="1069"/>
        <end position="1090"/>
    </location>
</feature>
<dbReference type="PROSITE" id="PS50112">
    <property type="entry name" value="PAS"/>
    <property type="match status" value="1"/>
</dbReference>
<feature type="domain" description="PAS" evidence="10">
    <location>
        <begin position="337"/>
        <end position="383"/>
    </location>
</feature>
<dbReference type="InterPro" id="IPR057310">
    <property type="entry name" value="PER1-3_bHLH"/>
</dbReference>
<feature type="compositionally biased region" description="Basic and acidic residues" evidence="9">
    <location>
        <begin position="1008"/>
        <end position="1018"/>
    </location>
</feature>
<dbReference type="GO" id="GO:0019900">
    <property type="term" value="F:kinase binding"/>
    <property type="evidence" value="ECO:0007669"/>
    <property type="project" value="Ensembl"/>
</dbReference>
<dbReference type="PANTHER" id="PTHR11269">
    <property type="entry name" value="PERIOD CIRCADIAN PROTEIN"/>
    <property type="match status" value="1"/>
</dbReference>
<dbReference type="GO" id="GO:0032922">
    <property type="term" value="P:circadian regulation of gene expression"/>
    <property type="evidence" value="ECO:0007669"/>
    <property type="project" value="TreeGrafter"/>
</dbReference>
<dbReference type="InterPro" id="IPR050760">
    <property type="entry name" value="Period_circadian_regulator"/>
</dbReference>
<dbReference type="Pfam" id="PF21353">
    <property type="entry name" value="Per3-like_PAS-A"/>
    <property type="match status" value="1"/>
</dbReference>
<sequence length="1181" mass="128707">MNNSLLQDGLVEQQENWFPDTFIVTEEQEGGNVEKQHDAQGEETEGFCNASSSGGSETSAAGPNGTRPPGLQSDGSSEGNPGEQRCSRGHRCSDSEQLYCSQNNEKVSRVIQEMKQFLPVENRDGSSKASALSVLSYALKCIQQIQSASKTSQVFGEQRSSQTSHRAFSIEELEAVASEHAPKNTDTFVAVFSLLSGQTVHVSEQAASILNCKKKLLESSRFAELLAPQDVGTFFVHTSQSHLPLWNVEAETESLYEYAQVKSFFCRLKGGRNQNQERRCYPFRITPYLVNVCSSDHNEPTSCCLTLAEKIHSGYEAPRIPLEKRIFTTTHSPGCFFLEVDDRAVPLLGYLPQDLIGTSILMYLHPEDRPVMAAIHRKVLKFAGHSPFEHSPIRFCTQNGDYVILDTSWSSFVNPWSRKVSFIIGRHKVRTSPLNEDVFAPRSREVKKIDKEIWELQGEIYRLLLQPVHSNGSSGYGSLVSNGSYEHYISVASSSDSNGNCVEELQRELVTLRQVCVDVSRLKHVGQQLYIESHSKSLHRRDGGAGRAKGKNCVASRAPHTAVGRNAGGQPAASSDDLQSAHHILSYQQINCMDSILRYLESCNIPVLKRRCESSANTSTSSSEDDRQAHVRQPKDQILEDASGFCSFTSQSPAVSRVEEIVEPRTAAAVVGPPVTDLDLGLTTKALSVVSVTSQCSYSSTLVHFPHPESEATMLEEATVPSEQAELSPSNTPSAAAAALEEIKLVGLTKEALSAHTQKEEQNYVDQFRRRILLSPYRSRLWPQRAGSNGAASPDQGARSRPTSPVSWRINHQERKCRCPKPEASLCSNWCKMNGDGEAPAAAWPHPGLSRMTLPLPPSLVLGFSVTPSGGSPALGPLGVAPGIPPYLPCSIQPISAFPAPYLDGSFMAGLFQSSPACPPPPASFCLTQAPCSPVPPGPPSTLLPAPVPDFTARTSSPTAHPSAEEQCKASGDQSPLFGNSRSSSPLQLNLLQEESPKAPEPFSQAPGDKREAVKHDEDGEEAGNTGNRSTPRELPGPVLEDPELAAGGSRQVGAGSKYFASCDSSEVSEDRKRSHAEEGEGRAPPARMKEEVLKKDLEKLAAMQMQQPWFTEEQKEELAEVHPWIRTQSLPQAIDTQGCSLCDGQKESWEAAVPGERPPPGEDDEDLLFLCDSLPPQKPP</sequence>
<feature type="region of interest" description="Disordered" evidence="9">
    <location>
        <begin position="784"/>
        <end position="811"/>
    </location>
</feature>
<evidence type="ECO:0000313" key="12">
    <source>
        <dbReference type="Proteomes" id="UP000694421"/>
    </source>
</evidence>
<dbReference type="GO" id="GO:0000976">
    <property type="term" value="F:transcription cis-regulatory region binding"/>
    <property type="evidence" value="ECO:0007669"/>
    <property type="project" value="TreeGrafter"/>
</dbReference>
<evidence type="ECO:0000256" key="8">
    <source>
        <dbReference type="ARBA" id="ARBA00023242"/>
    </source>
</evidence>
<evidence type="ECO:0000256" key="9">
    <source>
        <dbReference type="SAM" id="MobiDB-lite"/>
    </source>
</evidence>
<name>A0A8D0DW97_SALMN</name>
<dbReference type="GeneTree" id="ENSGT00940000160817"/>
<evidence type="ECO:0000256" key="7">
    <source>
        <dbReference type="ARBA" id="ARBA00023163"/>
    </source>
</evidence>
<dbReference type="GO" id="GO:0043153">
    <property type="term" value="P:entrainment of circadian clock by photoperiod"/>
    <property type="evidence" value="ECO:0007669"/>
    <property type="project" value="TreeGrafter"/>
</dbReference>
<dbReference type="Ensembl" id="ENSSMRT00000026528.1">
    <property type="protein sequence ID" value="ENSSMRP00000022684.1"/>
    <property type="gene ID" value="ENSSMRG00000017615.1"/>
</dbReference>
<dbReference type="SMART" id="SM00091">
    <property type="entry name" value="PAS"/>
    <property type="match status" value="2"/>
</dbReference>
<dbReference type="InterPro" id="IPR000014">
    <property type="entry name" value="PAS"/>
</dbReference>
<dbReference type="Pfam" id="PF23170">
    <property type="entry name" value="bHLH_PER"/>
    <property type="match status" value="1"/>
</dbReference>
<evidence type="ECO:0000256" key="2">
    <source>
        <dbReference type="ARBA" id="ARBA00004496"/>
    </source>
</evidence>
<dbReference type="SUPFAM" id="SSF55785">
    <property type="entry name" value="PYP-like sensor domain (PAS domain)"/>
    <property type="match status" value="1"/>
</dbReference>
<dbReference type="GO" id="GO:0045187">
    <property type="term" value="P:regulation of circadian sleep/wake cycle, sleep"/>
    <property type="evidence" value="ECO:0007669"/>
    <property type="project" value="Ensembl"/>
</dbReference>
<dbReference type="InterPro" id="IPR013655">
    <property type="entry name" value="PAS_fold_3"/>
</dbReference>
<feature type="region of interest" description="Disordered" evidence="9">
    <location>
        <begin position="934"/>
        <end position="1090"/>
    </location>
</feature>
<proteinExistence type="predicted"/>
<reference evidence="11" key="1">
    <citation type="submission" date="2025-08" db="UniProtKB">
        <authorList>
            <consortium name="Ensembl"/>
        </authorList>
    </citation>
    <scope>IDENTIFICATION</scope>
</reference>
<accession>A0A8D0DW97</accession>
<dbReference type="GO" id="GO:0031625">
    <property type="term" value="F:ubiquitin protein ligase binding"/>
    <property type="evidence" value="ECO:0007669"/>
    <property type="project" value="Ensembl"/>
</dbReference>
<evidence type="ECO:0000256" key="3">
    <source>
        <dbReference type="ARBA" id="ARBA00022490"/>
    </source>
</evidence>
<feature type="region of interest" description="Disordered" evidence="9">
    <location>
        <begin position="1"/>
        <end position="90"/>
    </location>
</feature>
<evidence type="ECO:0000313" key="11">
    <source>
        <dbReference type="Ensembl" id="ENSSMRP00000022684.1"/>
    </source>
</evidence>
<keyword evidence="7" id="KW-0804">Transcription</keyword>
<keyword evidence="5" id="KW-0805">Transcription regulation</keyword>
<dbReference type="AlphaFoldDB" id="A0A8D0DW97"/>
<dbReference type="OMA" id="GISQCSY"/>
<dbReference type="CDD" id="cd00130">
    <property type="entry name" value="PAS"/>
    <property type="match status" value="1"/>
</dbReference>
<dbReference type="Pfam" id="PF12114">
    <property type="entry name" value="Period_C"/>
    <property type="match status" value="1"/>
</dbReference>
<dbReference type="GO" id="GO:0050821">
    <property type="term" value="P:protein stabilization"/>
    <property type="evidence" value="ECO:0007669"/>
    <property type="project" value="Ensembl"/>
</dbReference>
<feature type="compositionally biased region" description="Pro residues" evidence="9">
    <location>
        <begin position="934"/>
        <end position="948"/>
    </location>
</feature>
<dbReference type="Pfam" id="PF08447">
    <property type="entry name" value="PAS_3"/>
    <property type="match status" value="1"/>
</dbReference>
<protein>
    <submittedName>
        <fullName evidence="11">Period circadian regulator 3</fullName>
    </submittedName>
</protein>
<dbReference type="GO" id="GO:0001222">
    <property type="term" value="F:transcription corepressor binding"/>
    <property type="evidence" value="ECO:0007669"/>
    <property type="project" value="TreeGrafter"/>
</dbReference>
<dbReference type="GO" id="GO:0000122">
    <property type="term" value="P:negative regulation of transcription by RNA polymerase II"/>
    <property type="evidence" value="ECO:0007669"/>
    <property type="project" value="Ensembl"/>
</dbReference>
<dbReference type="Proteomes" id="UP000694421">
    <property type="component" value="Unplaced"/>
</dbReference>
<keyword evidence="3" id="KW-0963">Cytoplasm</keyword>
<reference evidence="11" key="2">
    <citation type="submission" date="2025-09" db="UniProtKB">
        <authorList>
            <consortium name="Ensembl"/>
        </authorList>
    </citation>
    <scope>IDENTIFICATION</scope>
</reference>
<dbReference type="GO" id="GO:0005737">
    <property type="term" value="C:cytoplasm"/>
    <property type="evidence" value="ECO:0007669"/>
    <property type="project" value="UniProtKB-SubCell"/>
</dbReference>
<feature type="compositionally biased region" description="Low complexity" evidence="9">
    <location>
        <begin position="50"/>
        <end position="62"/>
    </location>
</feature>
<dbReference type="GO" id="GO:0005634">
    <property type="term" value="C:nucleus"/>
    <property type="evidence" value="ECO:0007669"/>
    <property type="project" value="UniProtKB-SubCell"/>
</dbReference>
<dbReference type="Gene3D" id="3.30.450.20">
    <property type="entry name" value="PAS domain"/>
    <property type="match status" value="2"/>
</dbReference>
<evidence type="ECO:0000256" key="5">
    <source>
        <dbReference type="ARBA" id="ARBA00023015"/>
    </source>
</evidence>
<dbReference type="InterPro" id="IPR048814">
    <property type="entry name" value="Per1-3_PAS-A"/>
</dbReference>
<keyword evidence="8" id="KW-0539">Nucleus</keyword>
<dbReference type="FunFam" id="3.30.450.20:FF:000004">
    <property type="entry name" value="Period circadian protein homolog 3"/>
    <property type="match status" value="1"/>
</dbReference>